<dbReference type="EMBL" id="BPEY01000009">
    <property type="protein sequence ID" value="GIU42303.1"/>
    <property type="molecule type" value="Genomic_DNA"/>
</dbReference>
<evidence type="ECO:0000313" key="3">
    <source>
        <dbReference type="Proteomes" id="UP000887104"/>
    </source>
</evidence>
<feature type="coiled-coil region" evidence="1">
    <location>
        <begin position="30"/>
        <end position="57"/>
    </location>
</feature>
<name>A0ABQ4P492_9GAMM</name>
<dbReference type="RefSeq" id="WP_220779841.1">
    <property type="nucleotide sequence ID" value="NZ_BPEY01000009.1"/>
</dbReference>
<keyword evidence="1" id="KW-0175">Coiled coil</keyword>
<reference evidence="2" key="1">
    <citation type="submission" date="2021-05" db="EMBL/GenBank/DDBJ databases">
        <title>Molecular characterization for Shewanella algae harboring chromosomal blaOXA-55-like strains isolated from clinical and environment sample.</title>
        <authorList>
            <person name="Ohama Y."/>
            <person name="Aoki K."/>
            <person name="Harada S."/>
            <person name="Moriya K."/>
            <person name="Ishii Y."/>
            <person name="Tateda K."/>
        </authorList>
    </citation>
    <scope>NUCLEOTIDE SEQUENCE</scope>
    <source>
        <strain evidence="2">JCM 11563</strain>
    </source>
</reference>
<evidence type="ECO:0000313" key="2">
    <source>
        <dbReference type="EMBL" id="GIU42303.1"/>
    </source>
</evidence>
<proteinExistence type="predicted"/>
<organism evidence="2 3">
    <name type="scientific">Shewanella sairae</name>
    <dbReference type="NCBI Taxonomy" id="190310"/>
    <lineage>
        <taxon>Bacteria</taxon>
        <taxon>Pseudomonadati</taxon>
        <taxon>Pseudomonadota</taxon>
        <taxon>Gammaproteobacteria</taxon>
        <taxon>Alteromonadales</taxon>
        <taxon>Shewanellaceae</taxon>
        <taxon>Shewanella</taxon>
    </lineage>
</organism>
<gene>
    <name evidence="2" type="ORF">TUM4438_08550</name>
</gene>
<protein>
    <recommendedName>
        <fullName evidence="4">Phage shock protein B</fullName>
    </recommendedName>
</protein>
<sequence length="62" mass="7277">MSWLVWVSFVALFIGLWHEVNRFPITNKSILKLSEKLDELEAENRLLQNKVESLSEESIAFQ</sequence>
<dbReference type="Proteomes" id="UP000887104">
    <property type="component" value="Unassembled WGS sequence"/>
</dbReference>
<accession>A0ABQ4P492</accession>
<evidence type="ECO:0008006" key="4">
    <source>
        <dbReference type="Google" id="ProtNLM"/>
    </source>
</evidence>
<keyword evidence="3" id="KW-1185">Reference proteome</keyword>
<evidence type="ECO:0000256" key="1">
    <source>
        <dbReference type="SAM" id="Coils"/>
    </source>
</evidence>
<comment type="caution">
    <text evidence="2">The sequence shown here is derived from an EMBL/GenBank/DDBJ whole genome shotgun (WGS) entry which is preliminary data.</text>
</comment>